<accession>A0A3M7R7V3</accession>
<keyword evidence="2" id="KW-1185">Reference proteome</keyword>
<comment type="caution">
    <text evidence="1">The sequence shown here is derived from an EMBL/GenBank/DDBJ whole genome shotgun (WGS) entry which is preliminary data.</text>
</comment>
<evidence type="ECO:0000313" key="2">
    <source>
        <dbReference type="Proteomes" id="UP000276133"/>
    </source>
</evidence>
<reference evidence="1 2" key="1">
    <citation type="journal article" date="2018" name="Sci. Rep.">
        <title>Genomic signatures of local adaptation to the degree of environmental predictability in rotifers.</title>
        <authorList>
            <person name="Franch-Gras L."/>
            <person name="Hahn C."/>
            <person name="Garcia-Roger E.M."/>
            <person name="Carmona M.J."/>
            <person name="Serra M."/>
            <person name="Gomez A."/>
        </authorList>
    </citation>
    <scope>NUCLEOTIDE SEQUENCE [LARGE SCALE GENOMIC DNA]</scope>
    <source>
        <strain evidence="1">HYR1</strain>
    </source>
</reference>
<dbReference type="EMBL" id="REGN01004029">
    <property type="protein sequence ID" value="RNA19529.1"/>
    <property type="molecule type" value="Genomic_DNA"/>
</dbReference>
<protein>
    <submittedName>
        <fullName evidence="1">Uncharacterized protein</fullName>
    </submittedName>
</protein>
<gene>
    <name evidence="1" type="ORF">BpHYR1_029542</name>
</gene>
<organism evidence="1 2">
    <name type="scientific">Brachionus plicatilis</name>
    <name type="common">Marine rotifer</name>
    <name type="synonym">Brachionus muelleri</name>
    <dbReference type="NCBI Taxonomy" id="10195"/>
    <lineage>
        <taxon>Eukaryota</taxon>
        <taxon>Metazoa</taxon>
        <taxon>Spiralia</taxon>
        <taxon>Gnathifera</taxon>
        <taxon>Rotifera</taxon>
        <taxon>Eurotatoria</taxon>
        <taxon>Monogononta</taxon>
        <taxon>Pseudotrocha</taxon>
        <taxon>Ploima</taxon>
        <taxon>Brachionidae</taxon>
        <taxon>Brachionus</taxon>
    </lineage>
</organism>
<dbReference type="Proteomes" id="UP000276133">
    <property type="component" value="Unassembled WGS sequence"/>
</dbReference>
<name>A0A3M7R7V3_BRAPC</name>
<evidence type="ECO:0000313" key="1">
    <source>
        <dbReference type="EMBL" id="RNA19529.1"/>
    </source>
</evidence>
<proteinExistence type="predicted"/>
<sequence>MRTIIQKLLKLSEILVKICPESTIIIDILLLQKITQQIFKQYTFDQFFKAKTLNVHLFDCCLTIENKIPVRHVSFHTIAAELLHQIY</sequence>
<dbReference type="AlphaFoldDB" id="A0A3M7R7V3"/>